<dbReference type="AlphaFoldDB" id="A0A9K3GHF8"/>
<keyword evidence="4" id="KW-1185">Reference proteome</keyword>
<proteinExistence type="predicted"/>
<sequence length="535" mass="58159">MRSLHATTPCKHSDTSPSLTAGGMEAVSVDGVVLDSEVCRNAGPDSARGAEGEEGGREGDEIDRHQYEMEFEGLLADFTERFMIRMGPGGIKGRIRELEHLSGDTSEGEEEDAGRPLDEVDSELVQMAMPQEVEGEEGEESVEAEIARLEREERERQRERRIEEDLRARMRVNQQHCAVERPKKCVATMDPKRIGRSNALKTLQGFHRETTAHKARTSTKGPAVSVANPMTAGLSRGLVHRRVAHNARVGPRAAGLQRPDHSIPVYADPIPRHPVRAGGARPTSSRPKSATYARRRDTGKDPVRQRPQTGGRRRPPDVKPSHASHPPRWRDLVASTIQYRAAEVQSDDPLLGVPNLTPHPPMDTLGHAEFCLSPSGRRRHRPNTASRVYMRVKRKIPGEKRRPSSGRPSSKAPSAGTRRERPTTAGVRSSLYGQTRQSPARERLAAMSGMGGVASLSPRRGSGSRRTSSTGSAATSSRAASASASRSTLGARPWSHKPSAPRQAPGIRPSSSRPRLTPGRSGVLSGIASVSLFDG</sequence>
<protein>
    <submittedName>
        <fullName evidence="3">Uncharacterized protein</fullName>
    </submittedName>
</protein>
<feature type="region of interest" description="Disordered" evidence="2">
    <location>
        <begin position="1"/>
        <end position="24"/>
    </location>
</feature>
<dbReference type="Proteomes" id="UP000265618">
    <property type="component" value="Unassembled WGS sequence"/>
</dbReference>
<gene>
    <name evidence="3" type="ORF">KIPB_003998</name>
</gene>
<feature type="compositionally biased region" description="Low complexity" evidence="2">
    <location>
        <begin position="405"/>
        <end position="416"/>
    </location>
</feature>
<feature type="compositionally biased region" description="Basic and acidic residues" evidence="2">
    <location>
        <begin position="294"/>
        <end position="304"/>
    </location>
</feature>
<name>A0A9K3GHF8_9EUKA</name>
<accession>A0A9K3GHF8</accession>
<evidence type="ECO:0000313" key="3">
    <source>
        <dbReference type="EMBL" id="GIQ82797.1"/>
    </source>
</evidence>
<organism evidence="3 4">
    <name type="scientific">Kipferlia bialata</name>
    <dbReference type="NCBI Taxonomy" id="797122"/>
    <lineage>
        <taxon>Eukaryota</taxon>
        <taxon>Metamonada</taxon>
        <taxon>Carpediemonas-like organisms</taxon>
        <taxon>Kipferlia</taxon>
    </lineage>
</organism>
<reference evidence="3 4" key="1">
    <citation type="journal article" date="2018" name="PLoS ONE">
        <title>The draft genome of Kipferlia bialata reveals reductive genome evolution in fornicate parasites.</title>
        <authorList>
            <person name="Tanifuji G."/>
            <person name="Takabayashi S."/>
            <person name="Kume K."/>
            <person name="Takagi M."/>
            <person name="Nakayama T."/>
            <person name="Kamikawa R."/>
            <person name="Inagaki Y."/>
            <person name="Hashimoto T."/>
        </authorList>
    </citation>
    <scope>NUCLEOTIDE SEQUENCE [LARGE SCALE GENOMIC DNA]</scope>
    <source>
        <strain evidence="3">NY0173</strain>
    </source>
</reference>
<evidence type="ECO:0000256" key="2">
    <source>
        <dbReference type="SAM" id="MobiDB-lite"/>
    </source>
</evidence>
<keyword evidence="1" id="KW-0175">Coiled coil</keyword>
<comment type="caution">
    <text evidence="3">The sequence shown here is derived from an EMBL/GenBank/DDBJ whole genome shotgun (WGS) entry which is preliminary data.</text>
</comment>
<evidence type="ECO:0000256" key="1">
    <source>
        <dbReference type="SAM" id="Coils"/>
    </source>
</evidence>
<evidence type="ECO:0000313" key="4">
    <source>
        <dbReference type="Proteomes" id="UP000265618"/>
    </source>
</evidence>
<dbReference type="EMBL" id="BDIP01000817">
    <property type="protein sequence ID" value="GIQ82797.1"/>
    <property type="molecule type" value="Genomic_DNA"/>
</dbReference>
<feature type="region of interest" description="Disordered" evidence="2">
    <location>
        <begin position="249"/>
        <end position="329"/>
    </location>
</feature>
<feature type="compositionally biased region" description="Low complexity" evidence="2">
    <location>
        <begin position="454"/>
        <end position="492"/>
    </location>
</feature>
<feature type="coiled-coil region" evidence="1">
    <location>
        <begin position="139"/>
        <end position="169"/>
    </location>
</feature>
<feature type="region of interest" description="Disordered" evidence="2">
    <location>
        <begin position="372"/>
        <end position="523"/>
    </location>
</feature>